<evidence type="ECO:0000313" key="3">
    <source>
        <dbReference type="Proteomes" id="UP000054166"/>
    </source>
</evidence>
<name>A0A0C3FHU5_PILCF</name>
<sequence length="62" mass="7233">SILTGMAWLRELLTGHPVRFYDAFGLPKHVFRKLVRELELHADLKHSKHICAEEQVAIFLHL</sequence>
<keyword evidence="3" id="KW-1185">Reference proteome</keyword>
<dbReference type="Pfam" id="PF26138">
    <property type="entry name" value="DUF8040"/>
    <property type="match status" value="1"/>
</dbReference>
<feature type="non-terminal residue" evidence="2">
    <location>
        <position position="62"/>
    </location>
</feature>
<dbReference type="AlphaFoldDB" id="A0A0C3FHU5"/>
<protein>
    <recommendedName>
        <fullName evidence="1">DUF8040 domain-containing protein</fullName>
    </recommendedName>
</protein>
<dbReference type="EMBL" id="KN833011">
    <property type="protein sequence ID" value="KIM79144.1"/>
    <property type="molecule type" value="Genomic_DNA"/>
</dbReference>
<feature type="domain" description="DUF8040" evidence="1">
    <location>
        <begin position="1"/>
        <end position="61"/>
    </location>
</feature>
<proteinExistence type="predicted"/>
<reference evidence="3" key="2">
    <citation type="submission" date="2015-01" db="EMBL/GenBank/DDBJ databases">
        <title>Evolutionary Origins and Diversification of the Mycorrhizal Mutualists.</title>
        <authorList>
            <consortium name="DOE Joint Genome Institute"/>
            <consortium name="Mycorrhizal Genomics Consortium"/>
            <person name="Kohler A."/>
            <person name="Kuo A."/>
            <person name="Nagy L.G."/>
            <person name="Floudas D."/>
            <person name="Copeland A."/>
            <person name="Barry K.W."/>
            <person name="Cichocki N."/>
            <person name="Veneault-Fourrey C."/>
            <person name="LaButti K."/>
            <person name="Lindquist E.A."/>
            <person name="Lipzen A."/>
            <person name="Lundell T."/>
            <person name="Morin E."/>
            <person name="Murat C."/>
            <person name="Riley R."/>
            <person name="Ohm R."/>
            <person name="Sun H."/>
            <person name="Tunlid A."/>
            <person name="Henrissat B."/>
            <person name="Grigoriev I.V."/>
            <person name="Hibbett D.S."/>
            <person name="Martin F."/>
        </authorList>
    </citation>
    <scope>NUCLEOTIDE SEQUENCE [LARGE SCALE GENOMIC DNA]</scope>
    <source>
        <strain evidence="3">F 1598</strain>
    </source>
</reference>
<dbReference type="InterPro" id="IPR058353">
    <property type="entry name" value="DUF8040"/>
</dbReference>
<dbReference type="Proteomes" id="UP000054166">
    <property type="component" value="Unassembled WGS sequence"/>
</dbReference>
<dbReference type="HOGENOM" id="CLU_171507_1_1_1"/>
<dbReference type="OrthoDB" id="2430314at2759"/>
<gene>
    <name evidence="2" type="ORF">PILCRDRAFT_27439</name>
</gene>
<organism evidence="2 3">
    <name type="scientific">Piloderma croceum (strain F 1598)</name>
    <dbReference type="NCBI Taxonomy" id="765440"/>
    <lineage>
        <taxon>Eukaryota</taxon>
        <taxon>Fungi</taxon>
        <taxon>Dikarya</taxon>
        <taxon>Basidiomycota</taxon>
        <taxon>Agaricomycotina</taxon>
        <taxon>Agaricomycetes</taxon>
        <taxon>Agaricomycetidae</taxon>
        <taxon>Atheliales</taxon>
        <taxon>Atheliaceae</taxon>
        <taxon>Piloderma</taxon>
    </lineage>
</organism>
<accession>A0A0C3FHU5</accession>
<evidence type="ECO:0000313" key="2">
    <source>
        <dbReference type="EMBL" id="KIM79144.1"/>
    </source>
</evidence>
<evidence type="ECO:0000259" key="1">
    <source>
        <dbReference type="Pfam" id="PF26138"/>
    </source>
</evidence>
<dbReference type="InParanoid" id="A0A0C3FHU5"/>
<reference evidence="2 3" key="1">
    <citation type="submission" date="2014-04" db="EMBL/GenBank/DDBJ databases">
        <authorList>
            <consortium name="DOE Joint Genome Institute"/>
            <person name="Kuo A."/>
            <person name="Tarkka M."/>
            <person name="Buscot F."/>
            <person name="Kohler A."/>
            <person name="Nagy L.G."/>
            <person name="Floudas D."/>
            <person name="Copeland A."/>
            <person name="Barry K.W."/>
            <person name="Cichocki N."/>
            <person name="Veneault-Fourrey C."/>
            <person name="LaButti K."/>
            <person name="Lindquist E.A."/>
            <person name="Lipzen A."/>
            <person name="Lundell T."/>
            <person name="Morin E."/>
            <person name="Murat C."/>
            <person name="Sun H."/>
            <person name="Tunlid A."/>
            <person name="Henrissat B."/>
            <person name="Grigoriev I.V."/>
            <person name="Hibbett D.S."/>
            <person name="Martin F."/>
            <person name="Nordberg H.P."/>
            <person name="Cantor M.N."/>
            <person name="Hua S.X."/>
        </authorList>
    </citation>
    <scope>NUCLEOTIDE SEQUENCE [LARGE SCALE GENOMIC DNA]</scope>
    <source>
        <strain evidence="2 3">F 1598</strain>
    </source>
</reference>
<feature type="non-terminal residue" evidence="2">
    <location>
        <position position="1"/>
    </location>
</feature>